<feature type="region of interest" description="Disordered" evidence="1">
    <location>
        <begin position="235"/>
        <end position="259"/>
    </location>
</feature>
<gene>
    <name evidence="2" type="ORF">O6P43_019026</name>
</gene>
<comment type="caution">
    <text evidence="2">The sequence shown here is derived from an EMBL/GenBank/DDBJ whole genome shotgun (WGS) entry which is preliminary data.</text>
</comment>
<evidence type="ECO:0000313" key="2">
    <source>
        <dbReference type="EMBL" id="KAJ7958271.1"/>
    </source>
</evidence>
<feature type="region of interest" description="Disordered" evidence="1">
    <location>
        <begin position="111"/>
        <end position="174"/>
    </location>
</feature>
<feature type="compositionally biased region" description="Basic and acidic residues" evidence="1">
    <location>
        <begin position="144"/>
        <end position="174"/>
    </location>
</feature>
<feature type="compositionally biased region" description="Basic residues" evidence="1">
    <location>
        <begin position="124"/>
        <end position="133"/>
    </location>
</feature>
<keyword evidence="3" id="KW-1185">Reference proteome</keyword>
<sequence length="259" mass="30056">MEEEKKICPSLPSNFVTLVQLQERWFKEKEQEQMEKENNLEKRKLEEEKGQQRKLQEEGEGGGQIIQKSKTGFRSANLYRNQFRRNNRKDLEVNRCWREVSHETCNKSQVEAGILEGNTEREKKSKKSKRKQKPSVEEEVEGSEGTKHAPLEEGKDETKNIDVRRRDEQVGRRSEFNPVIKNSIIRVERKFGDLSMKYENEKKSGRFTKPKNGHYRSHMVGHGYGQHGMVWVRKDGHSDGTLAGTETSGGVEEGPLLQQ</sequence>
<evidence type="ECO:0000256" key="1">
    <source>
        <dbReference type="SAM" id="MobiDB-lite"/>
    </source>
</evidence>
<dbReference type="EMBL" id="JARAOO010000008">
    <property type="protein sequence ID" value="KAJ7958271.1"/>
    <property type="molecule type" value="Genomic_DNA"/>
</dbReference>
<evidence type="ECO:0000313" key="3">
    <source>
        <dbReference type="Proteomes" id="UP001163823"/>
    </source>
</evidence>
<dbReference type="Proteomes" id="UP001163823">
    <property type="component" value="Chromosome 8"/>
</dbReference>
<protein>
    <submittedName>
        <fullName evidence="2">Uncharacterized protein</fullName>
    </submittedName>
</protein>
<feature type="region of interest" description="Disordered" evidence="1">
    <location>
        <begin position="202"/>
        <end position="221"/>
    </location>
</feature>
<feature type="compositionally biased region" description="Basic and acidic residues" evidence="1">
    <location>
        <begin position="30"/>
        <end position="57"/>
    </location>
</feature>
<accession>A0AAD7PJV2</accession>
<dbReference type="AlphaFoldDB" id="A0AAD7PJV2"/>
<feature type="region of interest" description="Disordered" evidence="1">
    <location>
        <begin position="30"/>
        <end position="71"/>
    </location>
</feature>
<proteinExistence type="predicted"/>
<reference evidence="2" key="1">
    <citation type="journal article" date="2023" name="Science">
        <title>Elucidation of the pathway for biosynthesis of saponin adjuvants from the soapbark tree.</title>
        <authorList>
            <person name="Reed J."/>
            <person name="Orme A."/>
            <person name="El-Demerdash A."/>
            <person name="Owen C."/>
            <person name="Martin L.B.B."/>
            <person name="Misra R.C."/>
            <person name="Kikuchi S."/>
            <person name="Rejzek M."/>
            <person name="Martin A.C."/>
            <person name="Harkess A."/>
            <person name="Leebens-Mack J."/>
            <person name="Louveau T."/>
            <person name="Stephenson M.J."/>
            <person name="Osbourn A."/>
        </authorList>
    </citation>
    <scope>NUCLEOTIDE SEQUENCE</scope>
    <source>
        <strain evidence="2">S10</strain>
    </source>
</reference>
<dbReference type="KEGG" id="qsa:O6P43_019026"/>
<organism evidence="2 3">
    <name type="scientific">Quillaja saponaria</name>
    <name type="common">Soap bark tree</name>
    <dbReference type="NCBI Taxonomy" id="32244"/>
    <lineage>
        <taxon>Eukaryota</taxon>
        <taxon>Viridiplantae</taxon>
        <taxon>Streptophyta</taxon>
        <taxon>Embryophyta</taxon>
        <taxon>Tracheophyta</taxon>
        <taxon>Spermatophyta</taxon>
        <taxon>Magnoliopsida</taxon>
        <taxon>eudicotyledons</taxon>
        <taxon>Gunneridae</taxon>
        <taxon>Pentapetalae</taxon>
        <taxon>rosids</taxon>
        <taxon>fabids</taxon>
        <taxon>Fabales</taxon>
        <taxon>Quillajaceae</taxon>
        <taxon>Quillaja</taxon>
    </lineage>
</organism>
<name>A0AAD7PJV2_QUISA</name>
<feature type="compositionally biased region" description="Basic residues" evidence="1">
    <location>
        <begin position="205"/>
        <end position="219"/>
    </location>
</feature>